<accession>A0A7X4W545</accession>
<dbReference type="OrthoDB" id="5795846at2"/>
<dbReference type="Pfam" id="PF09523">
    <property type="entry name" value="DUF2390"/>
    <property type="match status" value="1"/>
</dbReference>
<evidence type="ECO:0000313" key="1">
    <source>
        <dbReference type="EMBL" id="NAW34567.1"/>
    </source>
</evidence>
<reference evidence="1 2" key="1">
    <citation type="submission" date="2019-12" db="EMBL/GenBank/DDBJ databases">
        <title>Draft genome sequencing of Halomonas alimentaria DSM 15356.</title>
        <authorList>
            <person name="Pandiyan K."/>
            <person name="Kushwaha P."/>
            <person name="Gowdham M."/>
            <person name="Chakdar H."/>
            <person name="Singh A."/>
            <person name="Kumar M."/>
            <person name="Saxena A.K."/>
        </authorList>
    </citation>
    <scope>NUCLEOTIDE SEQUENCE [LARGE SCALE GENOMIC DNA]</scope>
    <source>
        <strain evidence="1 2">DSM 15356</strain>
    </source>
</reference>
<dbReference type="EMBL" id="WUTT01000001">
    <property type="protein sequence ID" value="NAW34567.1"/>
    <property type="molecule type" value="Genomic_DNA"/>
</dbReference>
<sequence length="171" mass="19148">MLAALRCRLAESPLWPFALALYARPGVEAACLQLQDEAGVDVCELLWRCWLLHHGAIPEPGSETALAKVRRWQREVTTPLRRLRRELKAAAAEHHGVAQLRETLKRAELQAERETLARLQAVAMTGPLRRRAAGDPAPQELLSNVLQLKKKAHLSTLNSLVMRLDPPRGPR</sequence>
<dbReference type="AlphaFoldDB" id="A0A7X4W545"/>
<organism evidence="1 2">
    <name type="scientific">Halomonas alimentaria</name>
    <dbReference type="NCBI Taxonomy" id="147248"/>
    <lineage>
        <taxon>Bacteria</taxon>
        <taxon>Pseudomonadati</taxon>
        <taxon>Pseudomonadota</taxon>
        <taxon>Gammaproteobacteria</taxon>
        <taxon>Oceanospirillales</taxon>
        <taxon>Halomonadaceae</taxon>
        <taxon>Halomonas</taxon>
    </lineage>
</organism>
<dbReference type="InterPro" id="IPR012659">
    <property type="entry name" value="CHP02444"/>
</dbReference>
<name>A0A7X4W545_9GAMM</name>
<comment type="caution">
    <text evidence="1">The sequence shown here is derived from an EMBL/GenBank/DDBJ whole genome shotgun (WGS) entry which is preliminary data.</text>
</comment>
<proteinExistence type="predicted"/>
<protein>
    <submittedName>
        <fullName evidence="1">TIGR02444 family protein</fullName>
    </submittedName>
</protein>
<dbReference type="Proteomes" id="UP000487929">
    <property type="component" value="Unassembled WGS sequence"/>
</dbReference>
<evidence type="ECO:0000313" key="2">
    <source>
        <dbReference type="Proteomes" id="UP000487929"/>
    </source>
</evidence>
<dbReference type="NCBIfam" id="TIGR02444">
    <property type="entry name" value="TIGR02444 family protein"/>
    <property type="match status" value="1"/>
</dbReference>
<gene>
    <name evidence="1" type="ORF">GRB96_09065</name>
</gene>
<keyword evidence="2" id="KW-1185">Reference proteome</keyword>